<accession>A0A3B0UZN7</accession>
<dbReference type="SUPFAM" id="SSF88723">
    <property type="entry name" value="PIN domain-like"/>
    <property type="match status" value="1"/>
</dbReference>
<dbReference type="InterPro" id="IPR002716">
    <property type="entry name" value="PIN_dom"/>
</dbReference>
<dbReference type="Gene3D" id="3.40.50.1010">
    <property type="entry name" value="5'-nuclease"/>
    <property type="match status" value="1"/>
</dbReference>
<dbReference type="CDD" id="cd09874">
    <property type="entry name" value="PIN_MT3492-like"/>
    <property type="match status" value="1"/>
</dbReference>
<dbReference type="Pfam" id="PF01850">
    <property type="entry name" value="PIN"/>
    <property type="match status" value="1"/>
</dbReference>
<dbReference type="EMBL" id="UOEU01000129">
    <property type="protein sequence ID" value="VAW30997.1"/>
    <property type="molecule type" value="Genomic_DNA"/>
</dbReference>
<name>A0A3B0UZN7_9ZZZZ</name>
<evidence type="ECO:0000259" key="1">
    <source>
        <dbReference type="Pfam" id="PF01850"/>
    </source>
</evidence>
<protein>
    <recommendedName>
        <fullName evidence="1">PIN domain-containing protein</fullName>
    </recommendedName>
</protein>
<dbReference type="AlphaFoldDB" id="A0A3B0UZN7"/>
<feature type="domain" description="PIN" evidence="1">
    <location>
        <begin position="3"/>
        <end position="120"/>
    </location>
</feature>
<organism evidence="2">
    <name type="scientific">hydrothermal vent metagenome</name>
    <dbReference type="NCBI Taxonomy" id="652676"/>
    <lineage>
        <taxon>unclassified sequences</taxon>
        <taxon>metagenomes</taxon>
        <taxon>ecological metagenomes</taxon>
    </lineage>
</organism>
<sequence length="133" mass="15040">MRVYFDSAPLIYLVERVSPYVEQLSQQLSSEDIIQVCSDLTRLECRVKPMRDGETALLAAFDSYFAEIITETVSLTRTVMDRATELRANFGFKTPDAIHLAYAIVAKCDLFLTNDNQLKKQNEIAVELIGVSK</sequence>
<gene>
    <name evidence="2" type="ORF">MNBD_CHLOROFLEXI01-5072</name>
</gene>
<reference evidence="2" key="1">
    <citation type="submission" date="2018-06" db="EMBL/GenBank/DDBJ databases">
        <authorList>
            <person name="Zhirakovskaya E."/>
        </authorList>
    </citation>
    <scope>NUCLEOTIDE SEQUENCE</scope>
</reference>
<dbReference type="InterPro" id="IPR029060">
    <property type="entry name" value="PIN-like_dom_sf"/>
</dbReference>
<proteinExistence type="predicted"/>
<evidence type="ECO:0000313" key="2">
    <source>
        <dbReference type="EMBL" id="VAW30997.1"/>
    </source>
</evidence>